<dbReference type="SUPFAM" id="SSF51735">
    <property type="entry name" value="NAD(P)-binding Rossmann-fold domains"/>
    <property type="match status" value="1"/>
</dbReference>
<dbReference type="GO" id="GO:0000166">
    <property type="term" value="F:nucleotide binding"/>
    <property type="evidence" value="ECO:0007669"/>
    <property type="project" value="InterPro"/>
</dbReference>
<sequence length="508" mass="53977">MPATPPPAHDGADQNPTAPRPDSSRGTLGDAAVVPAYAPVPADRPRRRYAVVGTGHRAGMYVGAITGEHADVAELVAWCDPNPTRMAYHDAEAGAALGLSGPAGLPTYAPEDLERMIADEMVDVVIVTTPDVRHAEYIARAQAAGADVVVEKPLTTTAAGCRTVTESVAATGRDVVMTFNYRYAPRNSTLREVVAGGEIGDVTSVHFEWVLDTVHGADYFRRWHREKASSGGLLVHKSSHHFDLVNWWLGDVPTRVYASGGLRFYGDANAAARGLGPRPERGTGVSGDPFALDLRSDARLDALYLQAEHHDGYLRDRDVFTPGITIEDTLSLVVDYRRGATMTYSLVANGPWEGYRVVVNGTEGRAELDVVERGTVLLDDDGNALLDPSAQVDRAAQAAGAGGTHGAGGAGGEDPRLRPNGERLLVQRHWHAPREVPIPAGIGGHGGGDAILLKDVFRRDLRLSDDQLGRAAGYRDGLRAVAVGIAGNASLATGQAVRIDDLDLGEQL</sequence>
<dbReference type="Pfam" id="PF02894">
    <property type="entry name" value="GFO_IDH_MocA_C"/>
    <property type="match status" value="1"/>
</dbReference>
<evidence type="ECO:0000313" key="6">
    <source>
        <dbReference type="Proteomes" id="UP000275356"/>
    </source>
</evidence>
<dbReference type="Pfam" id="PF01408">
    <property type="entry name" value="GFO_IDH_MocA"/>
    <property type="match status" value="1"/>
</dbReference>
<dbReference type="OrthoDB" id="103047at2"/>
<accession>A0A3N2DBC2</accession>
<comment type="similarity">
    <text evidence="1">Belongs to the Gfo/Idh/MocA family.</text>
</comment>
<dbReference type="PANTHER" id="PTHR43377:SF2">
    <property type="entry name" value="BINDING ROSSMANN FOLD OXIDOREDUCTASE, PUTATIVE (AFU_ORTHOLOGUE AFUA_4G00560)-RELATED"/>
    <property type="match status" value="1"/>
</dbReference>
<dbReference type="InterPro" id="IPR036291">
    <property type="entry name" value="NAD(P)-bd_dom_sf"/>
</dbReference>
<dbReference type="SUPFAM" id="SSF55347">
    <property type="entry name" value="Glyceraldehyde-3-phosphate dehydrogenase-like, C-terminal domain"/>
    <property type="match status" value="1"/>
</dbReference>
<evidence type="ECO:0000259" key="4">
    <source>
        <dbReference type="Pfam" id="PF02894"/>
    </source>
</evidence>
<dbReference type="RefSeq" id="WP_123739114.1">
    <property type="nucleotide sequence ID" value="NZ_RKHQ01000001.1"/>
</dbReference>
<evidence type="ECO:0000313" key="5">
    <source>
        <dbReference type="EMBL" id="ROR97012.1"/>
    </source>
</evidence>
<protein>
    <submittedName>
        <fullName evidence="5">Oxidoreductase family protein</fullName>
    </submittedName>
</protein>
<dbReference type="InterPro" id="IPR000683">
    <property type="entry name" value="Gfo/Idh/MocA-like_OxRdtase_N"/>
</dbReference>
<dbReference type="Proteomes" id="UP000275356">
    <property type="component" value="Unassembled WGS sequence"/>
</dbReference>
<dbReference type="PANTHER" id="PTHR43377">
    <property type="entry name" value="BILIVERDIN REDUCTASE A"/>
    <property type="match status" value="1"/>
</dbReference>
<keyword evidence="6" id="KW-1185">Reference proteome</keyword>
<dbReference type="EMBL" id="RKHQ01000001">
    <property type="protein sequence ID" value="ROR97012.1"/>
    <property type="molecule type" value="Genomic_DNA"/>
</dbReference>
<organism evidence="5 6">
    <name type="scientific">Salana multivorans</name>
    <dbReference type="NCBI Taxonomy" id="120377"/>
    <lineage>
        <taxon>Bacteria</taxon>
        <taxon>Bacillati</taxon>
        <taxon>Actinomycetota</taxon>
        <taxon>Actinomycetes</taxon>
        <taxon>Micrococcales</taxon>
        <taxon>Beutenbergiaceae</taxon>
        <taxon>Salana</taxon>
    </lineage>
</organism>
<dbReference type="InterPro" id="IPR004104">
    <property type="entry name" value="Gfo/Idh/MocA-like_OxRdtase_C"/>
</dbReference>
<evidence type="ECO:0000256" key="2">
    <source>
        <dbReference type="SAM" id="MobiDB-lite"/>
    </source>
</evidence>
<dbReference type="Gene3D" id="3.40.50.720">
    <property type="entry name" value="NAD(P)-binding Rossmann-like Domain"/>
    <property type="match status" value="1"/>
</dbReference>
<feature type="region of interest" description="Disordered" evidence="2">
    <location>
        <begin position="1"/>
        <end position="30"/>
    </location>
</feature>
<evidence type="ECO:0000259" key="3">
    <source>
        <dbReference type="Pfam" id="PF01408"/>
    </source>
</evidence>
<feature type="compositionally biased region" description="Gly residues" evidence="2">
    <location>
        <begin position="400"/>
        <end position="412"/>
    </location>
</feature>
<feature type="region of interest" description="Disordered" evidence="2">
    <location>
        <begin position="395"/>
        <end position="419"/>
    </location>
</feature>
<comment type="caution">
    <text evidence="5">The sequence shown here is derived from an EMBL/GenBank/DDBJ whole genome shotgun (WGS) entry which is preliminary data.</text>
</comment>
<dbReference type="InterPro" id="IPR051450">
    <property type="entry name" value="Gfo/Idh/MocA_Oxidoreductases"/>
</dbReference>
<proteinExistence type="inferred from homology"/>
<dbReference type="Gene3D" id="3.30.360.10">
    <property type="entry name" value="Dihydrodipicolinate Reductase, domain 2"/>
    <property type="match status" value="1"/>
</dbReference>
<evidence type="ECO:0000256" key="1">
    <source>
        <dbReference type="ARBA" id="ARBA00010928"/>
    </source>
</evidence>
<dbReference type="AlphaFoldDB" id="A0A3N2DBC2"/>
<gene>
    <name evidence="5" type="ORF">EDD28_1605</name>
</gene>
<reference evidence="5 6" key="1">
    <citation type="submission" date="2018-11" db="EMBL/GenBank/DDBJ databases">
        <title>Sequencing the genomes of 1000 actinobacteria strains.</title>
        <authorList>
            <person name="Klenk H.-P."/>
        </authorList>
    </citation>
    <scope>NUCLEOTIDE SEQUENCE [LARGE SCALE GENOMIC DNA]</scope>
    <source>
        <strain evidence="5 6">DSM 13521</strain>
    </source>
</reference>
<name>A0A3N2DBC2_9MICO</name>
<feature type="domain" description="Gfo/Idh/MocA-like oxidoreductase N-terminal" evidence="3">
    <location>
        <begin position="48"/>
        <end position="177"/>
    </location>
</feature>
<feature type="domain" description="Gfo/Idh/MocA-like oxidoreductase C-terminal" evidence="4">
    <location>
        <begin position="191"/>
        <end position="370"/>
    </location>
</feature>